<dbReference type="Proteomes" id="UP000541444">
    <property type="component" value="Unassembled WGS sequence"/>
</dbReference>
<protein>
    <recommendedName>
        <fullName evidence="1">Aminotransferase-like plant mobile domain-containing protein</fullName>
    </recommendedName>
</protein>
<comment type="caution">
    <text evidence="2">The sequence shown here is derived from an EMBL/GenBank/DDBJ whole genome shotgun (WGS) entry which is preliminary data.</text>
</comment>
<dbReference type="InterPro" id="IPR044824">
    <property type="entry name" value="MAIN-like"/>
</dbReference>
<accession>A0A7J7MVI2</accession>
<feature type="non-terminal residue" evidence="2">
    <location>
        <position position="1"/>
    </location>
</feature>
<evidence type="ECO:0000259" key="1">
    <source>
        <dbReference type="Pfam" id="PF10536"/>
    </source>
</evidence>
<organism evidence="2 3">
    <name type="scientific">Kingdonia uniflora</name>
    <dbReference type="NCBI Taxonomy" id="39325"/>
    <lineage>
        <taxon>Eukaryota</taxon>
        <taxon>Viridiplantae</taxon>
        <taxon>Streptophyta</taxon>
        <taxon>Embryophyta</taxon>
        <taxon>Tracheophyta</taxon>
        <taxon>Spermatophyta</taxon>
        <taxon>Magnoliopsida</taxon>
        <taxon>Ranunculales</taxon>
        <taxon>Circaeasteraceae</taxon>
        <taxon>Kingdonia</taxon>
    </lineage>
</organism>
<evidence type="ECO:0000313" key="3">
    <source>
        <dbReference type="Proteomes" id="UP000541444"/>
    </source>
</evidence>
<gene>
    <name evidence="2" type="ORF">GIB67_042030</name>
</gene>
<dbReference type="InterPro" id="IPR019557">
    <property type="entry name" value="AminoTfrase-like_pln_mobile"/>
</dbReference>
<keyword evidence="3" id="KW-1185">Reference proteome</keyword>
<sequence length="232" mass="26271">ANRALVADNSHFLFPCTEIGITPMDFTMLTSLPINKYPTQLSYDDRWSIISEAMKLFPNIISNNIKSGNVSIAHLRQYLTVTDNRSIDSTVARAFILFMMGHLWFQTASDIVPLEYLEAIADLDEAPSYDWGSAILASLYHGLDTAVTTGGAITGFSQLLEYWFYMYCGVGHPIVNNALKMTSYPRLKAWEKGNMKKINDQAGNLFTIVRYLIDYRTIESINWRPWDTSTAL</sequence>
<dbReference type="Pfam" id="PF10536">
    <property type="entry name" value="PMD"/>
    <property type="match status" value="1"/>
</dbReference>
<dbReference type="EMBL" id="JACGCM010001210">
    <property type="protein sequence ID" value="KAF6158949.1"/>
    <property type="molecule type" value="Genomic_DNA"/>
</dbReference>
<feature type="domain" description="Aminotransferase-like plant mobile" evidence="1">
    <location>
        <begin position="11"/>
        <end position="228"/>
    </location>
</feature>
<dbReference type="PANTHER" id="PTHR46033:SF8">
    <property type="entry name" value="PROTEIN MAINTENANCE OF MERISTEMS-LIKE"/>
    <property type="match status" value="1"/>
</dbReference>
<reference evidence="2 3" key="1">
    <citation type="journal article" date="2020" name="IScience">
        <title>Genome Sequencing of the Endangered Kingdonia uniflora (Circaeasteraceae, Ranunculales) Reveals Potential Mechanisms of Evolutionary Specialization.</title>
        <authorList>
            <person name="Sun Y."/>
            <person name="Deng T."/>
            <person name="Zhang A."/>
            <person name="Moore M.J."/>
            <person name="Landis J.B."/>
            <person name="Lin N."/>
            <person name="Zhang H."/>
            <person name="Zhang X."/>
            <person name="Huang J."/>
            <person name="Zhang X."/>
            <person name="Sun H."/>
            <person name="Wang H."/>
        </authorList>
    </citation>
    <scope>NUCLEOTIDE SEQUENCE [LARGE SCALE GENOMIC DNA]</scope>
    <source>
        <strain evidence="2">TB1705</strain>
        <tissue evidence="2">Leaf</tissue>
    </source>
</reference>
<name>A0A7J7MVI2_9MAGN</name>
<dbReference type="PANTHER" id="PTHR46033">
    <property type="entry name" value="PROTEIN MAIN-LIKE 2"/>
    <property type="match status" value="1"/>
</dbReference>
<proteinExistence type="predicted"/>
<evidence type="ECO:0000313" key="2">
    <source>
        <dbReference type="EMBL" id="KAF6158949.1"/>
    </source>
</evidence>
<dbReference type="GO" id="GO:0010073">
    <property type="term" value="P:meristem maintenance"/>
    <property type="evidence" value="ECO:0007669"/>
    <property type="project" value="InterPro"/>
</dbReference>
<dbReference type="AlphaFoldDB" id="A0A7J7MVI2"/>
<dbReference type="OrthoDB" id="1939467at2759"/>